<dbReference type="Proteomes" id="UP001516662">
    <property type="component" value="Unassembled WGS sequence"/>
</dbReference>
<proteinExistence type="predicted"/>
<evidence type="ECO:0000313" key="2">
    <source>
        <dbReference type="Proteomes" id="UP001516662"/>
    </source>
</evidence>
<dbReference type="Pfam" id="PF13056">
    <property type="entry name" value="DUF3918"/>
    <property type="match status" value="1"/>
</dbReference>
<dbReference type="InterPro" id="IPR025029">
    <property type="entry name" value="DUF3918"/>
</dbReference>
<gene>
    <name evidence="1" type="ORF">IMZ08_08470</name>
</gene>
<keyword evidence="2" id="KW-1185">Reference proteome</keyword>
<accession>A0ABR9QI30</accession>
<comment type="caution">
    <text evidence="1">The sequence shown here is derived from an EMBL/GenBank/DDBJ whole genome shotgun (WGS) entry which is preliminary data.</text>
</comment>
<organism evidence="1 2">
    <name type="scientific">Litchfieldia luteola</name>
    <dbReference type="NCBI Taxonomy" id="682179"/>
    <lineage>
        <taxon>Bacteria</taxon>
        <taxon>Bacillati</taxon>
        <taxon>Bacillota</taxon>
        <taxon>Bacilli</taxon>
        <taxon>Bacillales</taxon>
        <taxon>Bacillaceae</taxon>
        <taxon>Litchfieldia</taxon>
    </lineage>
</organism>
<reference evidence="1 2" key="1">
    <citation type="submission" date="2020-10" db="EMBL/GenBank/DDBJ databases">
        <title>Bacillus sp. HD4P25, an endophyte from a halophyte.</title>
        <authorList>
            <person name="Sun J.-Q."/>
        </authorList>
    </citation>
    <scope>NUCLEOTIDE SEQUENCE [LARGE SCALE GENOMIC DNA]</scope>
    <source>
        <strain evidence="1 2">YIM 93174</strain>
    </source>
</reference>
<sequence length="44" mass="5006">MNRTMTSLIALGIGAVAYNYAQKNNMMNNKTMKQMRKRLARAIS</sequence>
<evidence type="ECO:0000313" key="1">
    <source>
        <dbReference type="EMBL" id="MBE4908086.1"/>
    </source>
</evidence>
<dbReference type="RefSeq" id="WP_193469828.1">
    <property type="nucleotide sequence ID" value="NZ_JADCLJ010000019.1"/>
</dbReference>
<dbReference type="EMBL" id="JADCLJ010000019">
    <property type="protein sequence ID" value="MBE4908086.1"/>
    <property type="molecule type" value="Genomic_DNA"/>
</dbReference>
<name>A0ABR9QI30_9BACI</name>
<protein>
    <submittedName>
        <fullName evidence="1">YrzQ family protein</fullName>
    </submittedName>
</protein>